<reference evidence="3 4" key="1">
    <citation type="submission" date="2020-07" db="EMBL/GenBank/DDBJ databases">
        <title>Complete genome sequence for Sandaracinobacter sp. M6.</title>
        <authorList>
            <person name="Tang Y."/>
            <person name="Liu Q."/>
            <person name="Guo Z."/>
            <person name="Lei P."/>
            <person name="Huang B."/>
        </authorList>
    </citation>
    <scope>NUCLEOTIDE SEQUENCE [LARGE SCALE GENOMIC DNA]</scope>
    <source>
        <strain evidence="3 4">M6</strain>
    </source>
</reference>
<sequence length="280" mass="29076">MMRYDFLLVVAAAAAAAVPAQAANQLLFSSGGPDGRMASASGPAPGDARETETADDFVLGRASRIAGGQFTGLVPLGGASVQQVEIEFYRVFPGDSANPPSGRVPTRENSPADEDFAARDSAAGELSYRGALGNAPFTVANSVVTGINPLPGVFTGGEGAVTGQLLTVDFSFADPLLLEAGHYFFRPEVRLSDGTFLWLSAAKPIVAPGTPFVPDLQSWIRDSGLSPDWLRIGTDITREAPFNASFSLTGSAVPEPASWAMMIIGFGLVGAALRRKAAIA</sequence>
<name>A0A7G5IKH1_9SPHN</name>
<organism evidence="3 4">
    <name type="scientific">Sandaracinobacteroides saxicola</name>
    <dbReference type="NCBI Taxonomy" id="2759707"/>
    <lineage>
        <taxon>Bacteria</taxon>
        <taxon>Pseudomonadati</taxon>
        <taxon>Pseudomonadota</taxon>
        <taxon>Alphaproteobacteria</taxon>
        <taxon>Sphingomonadales</taxon>
        <taxon>Sphingosinicellaceae</taxon>
        <taxon>Sandaracinobacteroides</taxon>
    </lineage>
</organism>
<evidence type="ECO:0000256" key="1">
    <source>
        <dbReference type="SAM" id="SignalP"/>
    </source>
</evidence>
<proteinExistence type="predicted"/>
<protein>
    <submittedName>
        <fullName evidence="3">PEP-CTERM sorting domain-containing protein</fullName>
    </submittedName>
</protein>
<evidence type="ECO:0000313" key="3">
    <source>
        <dbReference type="EMBL" id="QMW23863.1"/>
    </source>
</evidence>
<feature type="domain" description="Ice-binding protein C-terminal" evidence="2">
    <location>
        <begin position="252"/>
        <end position="276"/>
    </location>
</feature>
<dbReference type="NCBIfam" id="TIGR02595">
    <property type="entry name" value="PEP_CTERM"/>
    <property type="match status" value="1"/>
</dbReference>
<dbReference type="EMBL" id="CP059851">
    <property type="protein sequence ID" value="QMW23863.1"/>
    <property type="molecule type" value="Genomic_DNA"/>
</dbReference>
<keyword evidence="4" id="KW-1185">Reference proteome</keyword>
<keyword evidence="1" id="KW-0732">Signal</keyword>
<evidence type="ECO:0000259" key="2">
    <source>
        <dbReference type="Pfam" id="PF07589"/>
    </source>
</evidence>
<dbReference type="NCBIfam" id="NF035944">
    <property type="entry name" value="PEPxxWA-CTERM"/>
    <property type="match status" value="1"/>
</dbReference>
<accession>A0A7G5IKH1</accession>
<feature type="signal peptide" evidence="1">
    <location>
        <begin position="1"/>
        <end position="22"/>
    </location>
</feature>
<gene>
    <name evidence="3" type="ORF">H3309_05155</name>
</gene>
<feature type="chain" id="PRO_5028840286" evidence="1">
    <location>
        <begin position="23"/>
        <end position="280"/>
    </location>
</feature>
<dbReference type="Pfam" id="PF07589">
    <property type="entry name" value="PEP-CTERM"/>
    <property type="match status" value="1"/>
</dbReference>
<dbReference type="KEGG" id="sand:H3309_05155"/>
<dbReference type="InterPro" id="IPR013424">
    <property type="entry name" value="Ice-binding_C"/>
</dbReference>
<evidence type="ECO:0000313" key="4">
    <source>
        <dbReference type="Proteomes" id="UP000515292"/>
    </source>
</evidence>
<dbReference type="RefSeq" id="WP_182297686.1">
    <property type="nucleotide sequence ID" value="NZ_CP059851.1"/>
</dbReference>
<dbReference type="AlphaFoldDB" id="A0A7G5IKH1"/>
<dbReference type="Proteomes" id="UP000515292">
    <property type="component" value="Chromosome"/>
</dbReference>